<protein>
    <recommendedName>
        <fullName evidence="7 8">Glutamine-dependent NAD(+) synthetase</fullName>
        <ecNumber evidence="7 8">6.3.5.1</ecNumber>
    </recommendedName>
    <alternativeName>
        <fullName evidence="7 8">NAD(+) synthase [glutamine-hydrolyzing]</fullName>
    </alternativeName>
</protein>
<evidence type="ECO:0000256" key="3">
    <source>
        <dbReference type="ARBA" id="ARBA00022598"/>
    </source>
</evidence>
<dbReference type="Pfam" id="PF02540">
    <property type="entry name" value="NAD_synthase"/>
    <property type="match status" value="1"/>
</dbReference>
<dbReference type="GO" id="GO:0009435">
    <property type="term" value="P:NAD+ biosynthetic process"/>
    <property type="evidence" value="ECO:0007669"/>
    <property type="project" value="UniProtKB-UniRule"/>
</dbReference>
<feature type="active site" description="For glutaminase activity" evidence="7">
    <location>
        <position position="113"/>
    </location>
</feature>
<dbReference type="GO" id="GO:0004359">
    <property type="term" value="F:glutaminase activity"/>
    <property type="evidence" value="ECO:0007669"/>
    <property type="project" value="InterPro"/>
</dbReference>
<dbReference type="EMBL" id="UIHC01000010">
    <property type="protein sequence ID" value="SUZ31628.1"/>
    <property type="molecule type" value="Genomic_DNA"/>
</dbReference>
<organism evidence="11 12">
    <name type="scientific">Roseinatronobacter ekhonensis</name>
    <dbReference type="NCBI Taxonomy" id="254356"/>
    <lineage>
        <taxon>Bacteria</taxon>
        <taxon>Pseudomonadati</taxon>
        <taxon>Pseudomonadota</taxon>
        <taxon>Alphaproteobacteria</taxon>
        <taxon>Rhodobacterales</taxon>
        <taxon>Paracoccaceae</taxon>
        <taxon>Roseinatronobacter</taxon>
    </lineage>
</organism>
<feature type="binding site" evidence="7">
    <location>
        <position position="175"/>
    </location>
    <ligand>
        <name>L-glutamine</name>
        <dbReference type="ChEBI" id="CHEBI:58359"/>
    </ligand>
</feature>
<dbReference type="SUPFAM" id="SSF52402">
    <property type="entry name" value="Adenine nucleotide alpha hydrolases-like"/>
    <property type="match status" value="1"/>
</dbReference>
<dbReference type="GO" id="GO:0005524">
    <property type="term" value="F:ATP binding"/>
    <property type="evidence" value="ECO:0007669"/>
    <property type="project" value="UniProtKB-UniRule"/>
</dbReference>
<comment type="pathway">
    <text evidence="1 7 8">Cofactor biosynthesis; NAD(+) biosynthesis; NAD(+) from deamido-NAD(+) (L-Gln route): step 1/1.</text>
</comment>
<keyword evidence="3 7" id="KW-0436">Ligase</keyword>
<feature type="binding site" evidence="7">
    <location>
        <position position="181"/>
    </location>
    <ligand>
        <name>L-glutamine</name>
        <dbReference type="ChEBI" id="CHEBI:58359"/>
    </ligand>
</feature>
<dbReference type="NCBIfam" id="TIGR00552">
    <property type="entry name" value="nadE"/>
    <property type="match status" value="1"/>
</dbReference>
<feature type="binding site" evidence="7">
    <location>
        <position position="397"/>
    </location>
    <ligand>
        <name>ATP</name>
        <dbReference type="ChEBI" id="CHEBI:30616"/>
    </ligand>
</feature>
<proteinExistence type="inferred from homology"/>
<comment type="similarity">
    <text evidence="9">Belongs to the NAD synthetase family.</text>
</comment>
<dbReference type="PROSITE" id="PS50263">
    <property type="entry name" value="CN_HYDROLASE"/>
    <property type="match status" value="1"/>
</dbReference>
<feature type="active site" description="Nucleophile; for glutaminase activity" evidence="7">
    <location>
        <position position="149"/>
    </location>
</feature>
<feature type="domain" description="CN hydrolase" evidence="10">
    <location>
        <begin position="5"/>
        <end position="245"/>
    </location>
</feature>
<comment type="function">
    <text evidence="7">Catalyzes the ATP-dependent amidation of deamido-NAD to form NAD. Uses L-glutamine as a nitrogen source.</text>
</comment>
<dbReference type="InterPro" id="IPR003010">
    <property type="entry name" value="C-N_Hydrolase"/>
</dbReference>
<dbReference type="HAMAP" id="MF_02090">
    <property type="entry name" value="NadE_glutamine_dep"/>
    <property type="match status" value="1"/>
</dbReference>
<dbReference type="InterPro" id="IPR014729">
    <property type="entry name" value="Rossmann-like_a/b/a_fold"/>
</dbReference>
<dbReference type="InterPro" id="IPR014445">
    <property type="entry name" value="Gln-dep_NAD_synthase"/>
</dbReference>
<comment type="caution">
    <text evidence="7">Lacks conserved residue(s) required for the propagation of feature annotation.</text>
</comment>
<dbReference type="GO" id="GO:0005737">
    <property type="term" value="C:cytoplasm"/>
    <property type="evidence" value="ECO:0007669"/>
    <property type="project" value="InterPro"/>
</dbReference>
<feature type="binding site" evidence="7">
    <location>
        <position position="373"/>
    </location>
    <ligand>
        <name>deamido-NAD(+)</name>
        <dbReference type="ChEBI" id="CHEBI:58437"/>
        <note>ligand shared between two neighboring subunits</note>
    </ligand>
</feature>
<feature type="binding site" evidence="7">
    <location>
        <position position="521"/>
    </location>
    <ligand>
        <name>deamido-NAD(+)</name>
        <dbReference type="ChEBI" id="CHEBI:58437"/>
        <note>ligand shared between two neighboring subunits</note>
    </ligand>
</feature>
<dbReference type="SUPFAM" id="SSF56317">
    <property type="entry name" value="Carbon-nitrogen hydrolase"/>
    <property type="match status" value="1"/>
</dbReference>
<dbReference type="PIRSF" id="PIRSF006630">
    <property type="entry name" value="NADS_GAT"/>
    <property type="match status" value="1"/>
</dbReference>
<name>A0A3B0MD55_9RHOB</name>
<keyword evidence="6 7" id="KW-0520">NAD</keyword>
<evidence type="ECO:0000256" key="4">
    <source>
        <dbReference type="ARBA" id="ARBA00022741"/>
    </source>
</evidence>
<dbReference type="Proteomes" id="UP000272908">
    <property type="component" value="Unassembled WGS sequence"/>
</dbReference>
<comment type="catalytic activity">
    <reaction evidence="7 8">
        <text>deamido-NAD(+) + L-glutamine + ATP + H2O = L-glutamate + AMP + diphosphate + NAD(+) + H(+)</text>
        <dbReference type="Rhea" id="RHEA:24384"/>
        <dbReference type="ChEBI" id="CHEBI:15377"/>
        <dbReference type="ChEBI" id="CHEBI:15378"/>
        <dbReference type="ChEBI" id="CHEBI:29985"/>
        <dbReference type="ChEBI" id="CHEBI:30616"/>
        <dbReference type="ChEBI" id="CHEBI:33019"/>
        <dbReference type="ChEBI" id="CHEBI:57540"/>
        <dbReference type="ChEBI" id="CHEBI:58359"/>
        <dbReference type="ChEBI" id="CHEBI:58437"/>
        <dbReference type="ChEBI" id="CHEBI:456215"/>
        <dbReference type="EC" id="6.3.5.1"/>
    </reaction>
</comment>
<dbReference type="Pfam" id="PF00795">
    <property type="entry name" value="CN_hydrolase"/>
    <property type="match status" value="1"/>
</dbReference>
<dbReference type="AlphaFoldDB" id="A0A3B0MD55"/>
<reference evidence="12" key="1">
    <citation type="submission" date="2018-08" db="EMBL/GenBank/DDBJ databases">
        <authorList>
            <person name="Rodrigo-Torres L."/>
            <person name="Arahal R. D."/>
            <person name="Lucena T."/>
        </authorList>
    </citation>
    <scope>NUCLEOTIDE SEQUENCE [LARGE SCALE GENOMIC DNA]</scope>
    <source>
        <strain evidence="12">CECT 7235</strain>
    </source>
</reference>
<dbReference type="CDD" id="cd07570">
    <property type="entry name" value="GAT_Gln-NAD-synth"/>
    <property type="match status" value="1"/>
</dbReference>
<evidence type="ECO:0000256" key="8">
    <source>
        <dbReference type="PIRNR" id="PIRNR006630"/>
    </source>
</evidence>
<dbReference type="GO" id="GO:0003952">
    <property type="term" value="F:NAD+ synthase (glutamine-hydrolyzing) activity"/>
    <property type="evidence" value="ECO:0007669"/>
    <property type="project" value="UniProtKB-UniRule"/>
</dbReference>
<dbReference type="FunFam" id="3.40.50.620:FF:000106">
    <property type="entry name" value="Glutamine-dependent NAD(+) synthetase"/>
    <property type="match status" value="1"/>
</dbReference>
<sequence length="557" mass="60377">MPDHFRLTLAQLNPSLGDLAGNAAKARAAWEQAKAEGADMVALPEMFLSGYQTQDLVQRPAFLADLRAALDGLARDCTDGPLMGIGLPMAEADALYNCWVVLGGGSLRAVIRKHHLPNEQVFDEHRIFTSGDISGPFKAGDLRIGTPICEDAWHEDVAEAQAESGAEMLLVPNGSPYARGRYDTRMSHMVARVIETGLPLVYLNLVGGQDDQVFDGASFVLNSGGKLAVQLPAHEEAVVTVDFNRTASGWQAETGPRAPLPDDLAQDYRTMCTGLGDYLRKSGFSKVVLGLSGGIDSALVATIAADTLGPENVQCVMLPSEYTSAASLSDAADQARRLGCKLDEVSIAGPRRAMTEALAPLFAGLAEDVTEENLQSRLRGTILMAISNKTGAMLLTTGNKSEVAVGYATIYGDMNGGYNPIKDLYKTRVFDICRWRNANHAPWMKAPEGEVIVPAIIDKPPSAELRADQRDDDSLPPYDVLDPILEGLVDNDLSVADLVARGFARETVEQIAHLIQIAEWKRFQSAPGPRLSLRAFWLDRRYPMVNRWRDRSGASQS</sequence>
<feature type="binding site" evidence="7">
    <location>
        <begin position="290"/>
        <end position="297"/>
    </location>
    <ligand>
        <name>ATP</name>
        <dbReference type="ChEBI" id="CHEBI:30616"/>
    </ligand>
</feature>
<keyword evidence="5 7" id="KW-0067">ATP-binding</keyword>
<evidence type="ECO:0000256" key="7">
    <source>
        <dbReference type="HAMAP-Rule" id="MF_02090"/>
    </source>
</evidence>
<evidence type="ECO:0000313" key="11">
    <source>
        <dbReference type="EMBL" id="SUZ31628.1"/>
    </source>
</evidence>
<keyword evidence="4 7" id="KW-0547">Nucleotide-binding</keyword>
<dbReference type="PANTHER" id="PTHR23090:SF9">
    <property type="entry name" value="GLUTAMINE-DEPENDENT NAD(+) SYNTHETASE"/>
    <property type="match status" value="1"/>
</dbReference>
<gene>
    <name evidence="7 11" type="primary">nadE</name>
    <name evidence="11" type="ORF">ROE7235_01378</name>
</gene>
<dbReference type="GO" id="GO:0008795">
    <property type="term" value="F:NAD+ synthase activity"/>
    <property type="evidence" value="ECO:0007669"/>
    <property type="project" value="UniProtKB-UniRule"/>
</dbReference>
<comment type="similarity">
    <text evidence="2 7 8">In the C-terminal section; belongs to the NAD synthetase family.</text>
</comment>
<dbReference type="NCBIfam" id="NF010588">
    <property type="entry name" value="PRK13981.1"/>
    <property type="match status" value="1"/>
</dbReference>
<feature type="binding site" evidence="7">
    <location>
        <position position="402"/>
    </location>
    <ligand>
        <name>deamido-NAD(+)</name>
        <dbReference type="ChEBI" id="CHEBI:58437"/>
        <note>ligand shared between two neighboring subunits</note>
    </ligand>
</feature>
<dbReference type="CDD" id="cd00553">
    <property type="entry name" value="NAD_synthase"/>
    <property type="match status" value="1"/>
</dbReference>
<evidence type="ECO:0000256" key="1">
    <source>
        <dbReference type="ARBA" id="ARBA00005188"/>
    </source>
</evidence>
<dbReference type="Gene3D" id="3.60.110.10">
    <property type="entry name" value="Carbon-nitrogen hydrolase"/>
    <property type="match status" value="1"/>
</dbReference>
<evidence type="ECO:0000256" key="5">
    <source>
        <dbReference type="ARBA" id="ARBA00022840"/>
    </source>
</evidence>
<evidence type="ECO:0000256" key="2">
    <source>
        <dbReference type="ARBA" id="ARBA00007145"/>
    </source>
</evidence>
<dbReference type="Gene3D" id="3.40.50.620">
    <property type="entry name" value="HUPs"/>
    <property type="match status" value="1"/>
</dbReference>
<dbReference type="OrthoDB" id="9760188at2"/>
<dbReference type="InterPro" id="IPR036526">
    <property type="entry name" value="C-N_Hydrolase_sf"/>
</dbReference>
<evidence type="ECO:0000256" key="9">
    <source>
        <dbReference type="RuleBase" id="RU003811"/>
    </source>
</evidence>
<dbReference type="UniPathway" id="UPA00253">
    <property type="reaction ID" value="UER00334"/>
</dbReference>
<accession>A0A3B0MD55</accession>
<dbReference type="InterPro" id="IPR003694">
    <property type="entry name" value="NAD_synthase"/>
</dbReference>
<evidence type="ECO:0000256" key="6">
    <source>
        <dbReference type="ARBA" id="ARBA00023027"/>
    </source>
</evidence>
<dbReference type="EC" id="6.3.5.1" evidence="7 8"/>
<keyword evidence="12" id="KW-1185">Reference proteome</keyword>
<dbReference type="RefSeq" id="WP_121093939.1">
    <property type="nucleotide sequence ID" value="NZ_UIHC01000010.1"/>
</dbReference>
<dbReference type="InterPro" id="IPR022310">
    <property type="entry name" value="NAD/GMP_synthase"/>
</dbReference>
<evidence type="ECO:0000259" key="10">
    <source>
        <dbReference type="PROSITE" id="PS50263"/>
    </source>
</evidence>
<feature type="active site" description="Proton acceptor; for glutaminase activity" evidence="7">
    <location>
        <position position="45"/>
    </location>
</feature>
<dbReference type="PANTHER" id="PTHR23090">
    <property type="entry name" value="NH 3 /GLUTAMINE-DEPENDENT NAD + SYNTHETASE"/>
    <property type="match status" value="1"/>
</dbReference>
<evidence type="ECO:0000313" key="12">
    <source>
        <dbReference type="Proteomes" id="UP000272908"/>
    </source>
</evidence>